<dbReference type="AlphaFoldDB" id="A0AAP0B6T4"/>
<proteinExistence type="predicted"/>
<protein>
    <submittedName>
        <fullName evidence="2">Uncharacterized protein</fullName>
    </submittedName>
</protein>
<dbReference type="EMBL" id="JBBWWQ010000014">
    <property type="protein sequence ID" value="KAK8930786.1"/>
    <property type="molecule type" value="Genomic_DNA"/>
</dbReference>
<evidence type="ECO:0000313" key="3">
    <source>
        <dbReference type="Proteomes" id="UP001418222"/>
    </source>
</evidence>
<dbReference type="Proteomes" id="UP001418222">
    <property type="component" value="Unassembled WGS sequence"/>
</dbReference>
<feature type="compositionally biased region" description="Polar residues" evidence="1">
    <location>
        <begin position="50"/>
        <end position="59"/>
    </location>
</feature>
<evidence type="ECO:0000313" key="2">
    <source>
        <dbReference type="EMBL" id="KAK8930786.1"/>
    </source>
</evidence>
<feature type="region of interest" description="Disordered" evidence="1">
    <location>
        <begin position="43"/>
        <end position="63"/>
    </location>
</feature>
<evidence type="ECO:0000256" key="1">
    <source>
        <dbReference type="SAM" id="MobiDB-lite"/>
    </source>
</evidence>
<accession>A0AAP0B6T4</accession>
<sequence length="186" mass="20953">MNNGVKADRHIDTEICLTTCRQSCRWAAVRRVEAKIGSMTSRKSYRRAGKSSSLLRQSTSPPPEVAGLPPAYYHIVCNTFRSKLNSDFAITIHSGSDFEDSKDLKILNIRLVFRSRKNDFIDILHSSDQESKASIADKCDLILDLIRLISEEKMDNSAINIGLECSNVIFGIHQARLQMVREGIPR</sequence>
<name>A0AAP0B6T4_9ASPA</name>
<gene>
    <name evidence="2" type="ORF">KSP39_PZI016236</name>
</gene>
<comment type="caution">
    <text evidence="2">The sequence shown here is derived from an EMBL/GenBank/DDBJ whole genome shotgun (WGS) entry which is preliminary data.</text>
</comment>
<organism evidence="2 3">
    <name type="scientific">Platanthera zijinensis</name>
    <dbReference type="NCBI Taxonomy" id="2320716"/>
    <lineage>
        <taxon>Eukaryota</taxon>
        <taxon>Viridiplantae</taxon>
        <taxon>Streptophyta</taxon>
        <taxon>Embryophyta</taxon>
        <taxon>Tracheophyta</taxon>
        <taxon>Spermatophyta</taxon>
        <taxon>Magnoliopsida</taxon>
        <taxon>Liliopsida</taxon>
        <taxon>Asparagales</taxon>
        <taxon>Orchidaceae</taxon>
        <taxon>Orchidoideae</taxon>
        <taxon>Orchideae</taxon>
        <taxon>Orchidinae</taxon>
        <taxon>Platanthera</taxon>
    </lineage>
</organism>
<reference evidence="2 3" key="1">
    <citation type="journal article" date="2022" name="Nat. Plants">
        <title>Genomes of leafy and leafless Platanthera orchids illuminate the evolution of mycoheterotrophy.</title>
        <authorList>
            <person name="Li M.H."/>
            <person name="Liu K.W."/>
            <person name="Li Z."/>
            <person name="Lu H.C."/>
            <person name="Ye Q.L."/>
            <person name="Zhang D."/>
            <person name="Wang J.Y."/>
            <person name="Li Y.F."/>
            <person name="Zhong Z.M."/>
            <person name="Liu X."/>
            <person name="Yu X."/>
            <person name="Liu D.K."/>
            <person name="Tu X.D."/>
            <person name="Liu B."/>
            <person name="Hao Y."/>
            <person name="Liao X.Y."/>
            <person name="Jiang Y.T."/>
            <person name="Sun W.H."/>
            <person name="Chen J."/>
            <person name="Chen Y.Q."/>
            <person name="Ai Y."/>
            <person name="Zhai J.W."/>
            <person name="Wu S.S."/>
            <person name="Zhou Z."/>
            <person name="Hsiao Y.Y."/>
            <person name="Wu W.L."/>
            <person name="Chen Y.Y."/>
            <person name="Lin Y.F."/>
            <person name="Hsu J.L."/>
            <person name="Li C.Y."/>
            <person name="Wang Z.W."/>
            <person name="Zhao X."/>
            <person name="Zhong W.Y."/>
            <person name="Ma X.K."/>
            <person name="Ma L."/>
            <person name="Huang J."/>
            <person name="Chen G.Z."/>
            <person name="Huang M.Z."/>
            <person name="Huang L."/>
            <person name="Peng D.H."/>
            <person name="Luo Y.B."/>
            <person name="Zou S.Q."/>
            <person name="Chen S.P."/>
            <person name="Lan S."/>
            <person name="Tsai W.C."/>
            <person name="Van de Peer Y."/>
            <person name="Liu Z.J."/>
        </authorList>
    </citation>
    <scope>NUCLEOTIDE SEQUENCE [LARGE SCALE GENOMIC DNA]</scope>
    <source>
        <strain evidence="2">Lor287</strain>
    </source>
</reference>
<keyword evidence="3" id="KW-1185">Reference proteome</keyword>